<protein>
    <recommendedName>
        <fullName evidence="1">HMA domain-containing protein</fullName>
    </recommendedName>
</protein>
<evidence type="ECO:0000259" key="1">
    <source>
        <dbReference type="PROSITE" id="PS50846"/>
    </source>
</evidence>
<dbReference type="InterPro" id="IPR044526">
    <property type="entry name" value="NAKR1-3"/>
</dbReference>
<dbReference type="Pfam" id="PF00403">
    <property type="entry name" value="HMA"/>
    <property type="match status" value="1"/>
</dbReference>
<dbReference type="Gene3D" id="3.30.70.100">
    <property type="match status" value="1"/>
</dbReference>
<feature type="domain" description="HMA" evidence="1">
    <location>
        <begin position="200"/>
        <end position="266"/>
    </location>
</feature>
<reference evidence="2" key="1">
    <citation type="submission" date="2021-01" db="UniProtKB">
        <authorList>
            <consortium name="EnsemblPlants"/>
        </authorList>
    </citation>
    <scope>IDENTIFICATION</scope>
</reference>
<dbReference type="AlphaFoldDB" id="A0A7N0RHT2"/>
<organism evidence="2 3">
    <name type="scientific">Kalanchoe fedtschenkoi</name>
    <name type="common">Lavender scallops</name>
    <name type="synonym">South American air plant</name>
    <dbReference type="NCBI Taxonomy" id="63787"/>
    <lineage>
        <taxon>Eukaryota</taxon>
        <taxon>Viridiplantae</taxon>
        <taxon>Streptophyta</taxon>
        <taxon>Embryophyta</taxon>
        <taxon>Tracheophyta</taxon>
        <taxon>Spermatophyta</taxon>
        <taxon>Magnoliopsida</taxon>
        <taxon>eudicotyledons</taxon>
        <taxon>Gunneridae</taxon>
        <taxon>Pentapetalae</taxon>
        <taxon>Saxifragales</taxon>
        <taxon>Crassulaceae</taxon>
        <taxon>Kalanchoe</taxon>
    </lineage>
</organism>
<evidence type="ECO:0000313" key="3">
    <source>
        <dbReference type="Proteomes" id="UP000594263"/>
    </source>
</evidence>
<keyword evidence="3" id="KW-1185">Reference proteome</keyword>
<dbReference type="GO" id="GO:0046872">
    <property type="term" value="F:metal ion binding"/>
    <property type="evidence" value="ECO:0007669"/>
    <property type="project" value="InterPro"/>
</dbReference>
<proteinExistence type="predicted"/>
<accession>A0A7N0RHT2</accession>
<dbReference type="Gramene" id="Kaladp0011s0540.1.v1.1">
    <property type="protein sequence ID" value="Kaladp0011s0540.1.v1.1"/>
    <property type="gene ID" value="Kaladp0011s0540.v1.1"/>
</dbReference>
<dbReference type="EnsemblPlants" id="Kaladp0011s0540.1.v1.1">
    <property type="protein sequence ID" value="Kaladp0011s0540.1.v1.1"/>
    <property type="gene ID" value="Kaladp0011s0540.v1.1"/>
</dbReference>
<dbReference type="InterPro" id="IPR036163">
    <property type="entry name" value="HMA_dom_sf"/>
</dbReference>
<evidence type="ECO:0000313" key="2">
    <source>
        <dbReference type="EnsemblPlants" id="Kaladp0011s0540.1.v1.1"/>
    </source>
</evidence>
<dbReference type="Proteomes" id="UP000594263">
    <property type="component" value="Unplaced"/>
</dbReference>
<dbReference type="PANTHER" id="PTHR46119:SF15">
    <property type="entry name" value="PROTEIN SODIUM POTASSIUM ROOT DEFECTIVE 2"/>
    <property type="match status" value="1"/>
</dbReference>
<dbReference type="SUPFAM" id="SSF55008">
    <property type="entry name" value="HMA, heavy metal-associated domain"/>
    <property type="match status" value="1"/>
</dbReference>
<dbReference type="PROSITE" id="PS50846">
    <property type="entry name" value="HMA_2"/>
    <property type="match status" value="1"/>
</dbReference>
<sequence>MKVPDVPGSSQAPTAICLSIQQAHEDAPSTSFGASPAIDRHNPIILSASRRNPSVPLSVVSSKPVLQHELVKSESPKKTSAKHVAEAHQKKKGAAYHQKAKRKSAEKSAEFINSSCVMMSSSDQNLLTPPGSSRYLLSENMLSDGFPDLYPVLEVIQAENNKALALETDDKVPSPSSSLESYSIFSSSEKSYLPSKKKSEEVVVLRVSLHCKGCAAKVRKHISRMEGVTSFNIDFAAKKVTVVGDVTPLGVLATISKVKNAQLWTPETPILSHFPS</sequence>
<dbReference type="PANTHER" id="PTHR46119">
    <property type="entry name" value="OS08G0405700 PROTEIN"/>
    <property type="match status" value="1"/>
</dbReference>
<dbReference type="CDD" id="cd00371">
    <property type="entry name" value="HMA"/>
    <property type="match status" value="1"/>
</dbReference>
<name>A0A7N0RHT2_KALFE</name>
<dbReference type="InterPro" id="IPR006121">
    <property type="entry name" value="HMA_dom"/>
</dbReference>